<evidence type="ECO:0000256" key="3">
    <source>
        <dbReference type="SAM" id="SignalP"/>
    </source>
</evidence>
<evidence type="ECO:0000313" key="5">
    <source>
        <dbReference type="EMBL" id="MEC5386425.1"/>
    </source>
</evidence>
<dbReference type="CDD" id="cd08517">
    <property type="entry name" value="PBP2_NikA_DppA_OppA_like_13"/>
    <property type="match status" value="1"/>
</dbReference>
<reference evidence="5 6" key="1">
    <citation type="submission" date="2024-01" db="EMBL/GenBank/DDBJ databases">
        <title>Uliginosibacterium soil sp. nov.</title>
        <authorList>
            <person name="Lv Y."/>
        </authorList>
    </citation>
    <scope>NUCLEOTIDE SEQUENCE [LARGE SCALE GENOMIC DNA]</scope>
    <source>
        <strain evidence="5 6">H3</strain>
    </source>
</reference>
<protein>
    <submittedName>
        <fullName evidence="5">ABC transporter substrate-binding protein</fullName>
    </submittedName>
</protein>
<dbReference type="InterPro" id="IPR000914">
    <property type="entry name" value="SBP_5_dom"/>
</dbReference>
<evidence type="ECO:0000256" key="2">
    <source>
        <dbReference type="ARBA" id="ARBA00022729"/>
    </source>
</evidence>
<evidence type="ECO:0000259" key="4">
    <source>
        <dbReference type="Pfam" id="PF00496"/>
    </source>
</evidence>
<dbReference type="RefSeq" id="WP_327599391.1">
    <property type="nucleotide sequence ID" value="NZ_JAYXHS010000002.1"/>
</dbReference>
<feature type="chain" id="PRO_5046747789" evidence="3">
    <location>
        <begin position="26"/>
        <end position="532"/>
    </location>
</feature>
<name>A0ABU6K415_9RHOO</name>
<comment type="caution">
    <text evidence="5">The sequence shown here is derived from an EMBL/GenBank/DDBJ whole genome shotgun (WGS) entry which is preliminary data.</text>
</comment>
<dbReference type="EMBL" id="JAYXHS010000002">
    <property type="protein sequence ID" value="MEC5386425.1"/>
    <property type="molecule type" value="Genomic_DNA"/>
</dbReference>
<dbReference type="PANTHER" id="PTHR30290">
    <property type="entry name" value="PERIPLASMIC BINDING COMPONENT OF ABC TRANSPORTER"/>
    <property type="match status" value="1"/>
</dbReference>
<dbReference type="Gene3D" id="3.40.190.10">
    <property type="entry name" value="Periplasmic binding protein-like II"/>
    <property type="match status" value="1"/>
</dbReference>
<dbReference type="SUPFAM" id="SSF53850">
    <property type="entry name" value="Periplasmic binding protein-like II"/>
    <property type="match status" value="1"/>
</dbReference>
<dbReference type="Gene3D" id="3.90.76.10">
    <property type="entry name" value="Dipeptide-binding Protein, Domain 1"/>
    <property type="match status" value="1"/>
</dbReference>
<feature type="domain" description="Solute-binding protein family 5" evidence="4">
    <location>
        <begin position="77"/>
        <end position="445"/>
    </location>
</feature>
<dbReference type="Gene3D" id="3.10.105.10">
    <property type="entry name" value="Dipeptide-binding Protein, Domain 3"/>
    <property type="match status" value="1"/>
</dbReference>
<dbReference type="Proteomes" id="UP001331561">
    <property type="component" value="Unassembled WGS sequence"/>
</dbReference>
<dbReference type="PANTHER" id="PTHR30290:SF38">
    <property type="entry name" value="D,D-DIPEPTIDE-BINDING PERIPLASMIC PROTEIN DDPA-RELATED"/>
    <property type="match status" value="1"/>
</dbReference>
<keyword evidence="6" id="KW-1185">Reference proteome</keyword>
<dbReference type="Pfam" id="PF00496">
    <property type="entry name" value="SBP_bac_5"/>
    <property type="match status" value="1"/>
</dbReference>
<comment type="similarity">
    <text evidence="1">Belongs to the bacterial solute-binding protein 5 family.</text>
</comment>
<sequence length="532" mass="59324">MSGMRSGVFAAAALVSTLMSGVAFAQAAATPVRGGTLITAIDPEPAVLNVTYHNQYANSAVSANIFDGLLTYDANQKPQPALVTSWDVSKDGLAITLKLRKDVKWHDGVLFTSADVQYSFLEVLKKVHPRGRITFAPIKDVEAPDPYTVILRLERPAPVILSSLNSAEAQIIPKHLYEGTDIRTNPYNQKPVGTGPFKFKEWKKGQYVELERNPEYWDKGKPYLDKVIVRNIPDAAGRAAALETGEILYLPYAGVPFSDVARLRKDPNLVFDSRGYAYNSQIYFFDFNQRRPITGNVKVRQAIAHAIDKQGLINTVWYGLSQPVDGPIPPSLTKYYTTDKPKYPYDLAKAEKLLDEAGYPKKADGIRFSLTADLSPSADAFVPAGEYIRQNLKKIGIDLKPISNDPPAYLKKVFTDYDYDINIQGYSVLFDPEMGLTRLLWSKGASKGVPYVNAGGYNNPAMDKVVEGYQRETDPAKRVKLFHELQRIELADLPLLPIMDAPFFTLYNKRVHGLDFNPDGARSSFRDVWLSK</sequence>
<dbReference type="InterPro" id="IPR030678">
    <property type="entry name" value="Peptide/Ni-bd"/>
</dbReference>
<keyword evidence="2 3" id="KW-0732">Signal</keyword>
<dbReference type="InterPro" id="IPR039424">
    <property type="entry name" value="SBP_5"/>
</dbReference>
<evidence type="ECO:0000256" key="1">
    <source>
        <dbReference type="ARBA" id="ARBA00005695"/>
    </source>
</evidence>
<gene>
    <name evidence="5" type="ORF">VVD49_11875</name>
</gene>
<proteinExistence type="inferred from homology"/>
<feature type="signal peptide" evidence="3">
    <location>
        <begin position="1"/>
        <end position="25"/>
    </location>
</feature>
<organism evidence="5 6">
    <name type="scientific">Uliginosibacterium silvisoli</name>
    <dbReference type="NCBI Taxonomy" id="3114758"/>
    <lineage>
        <taxon>Bacteria</taxon>
        <taxon>Pseudomonadati</taxon>
        <taxon>Pseudomonadota</taxon>
        <taxon>Betaproteobacteria</taxon>
        <taxon>Rhodocyclales</taxon>
        <taxon>Zoogloeaceae</taxon>
        <taxon>Uliginosibacterium</taxon>
    </lineage>
</organism>
<dbReference type="PIRSF" id="PIRSF002741">
    <property type="entry name" value="MppA"/>
    <property type="match status" value="1"/>
</dbReference>
<accession>A0ABU6K415</accession>
<evidence type="ECO:0000313" key="6">
    <source>
        <dbReference type="Proteomes" id="UP001331561"/>
    </source>
</evidence>